<dbReference type="InterPro" id="IPR001242">
    <property type="entry name" value="Condensation_dom"/>
</dbReference>
<name>A0ABW2S0G2_9NOCA</name>
<sequence>MQAGLLYHSELSKQATDAYTVQLVLTLTGTIDPTRIRHAGQTLLDRHPNLRAAFTHTPDGQPVQIITDHTQLPWTETDLTSVSPDARMDELTRVIDADRHTRFDLARAPLLRFLLITMGVGDYRLVVTNHHILLDGWSTPLLLEELLTLYTRDGDTTALRAVTPYRDYLAWLARHPTEESRAAWAHAMAAIAEPTLLADADRDWQPSTFPDEIRLDVDEQRTAALRRFAGDHNLTLNTIVQTAWAIVLGTMTSHTDIVFGTTVSGRPPHIPGIETMI</sequence>
<dbReference type="EMBL" id="JBHTCS010000019">
    <property type="protein sequence ID" value="MFC7449596.1"/>
    <property type="molecule type" value="Genomic_DNA"/>
</dbReference>
<protein>
    <submittedName>
        <fullName evidence="2">Condensation domain-containing protein</fullName>
    </submittedName>
</protein>
<evidence type="ECO:0000313" key="3">
    <source>
        <dbReference type="Proteomes" id="UP001596484"/>
    </source>
</evidence>
<feature type="domain" description="Condensation" evidence="1">
    <location>
        <begin position="1"/>
        <end position="277"/>
    </location>
</feature>
<dbReference type="PANTHER" id="PTHR45398">
    <property type="match status" value="1"/>
</dbReference>
<proteinExistence type="predicted"/>
<evidence type="ECO:0000313" key="2">
    <source>
        <dbReference type="EMBL" id="MFC7449596.1"/>
    </source>
</evidence>
<evidence type="ECO:0000259" key="1">
    <source>
        <dbReference type="Pfam" id="PF00668"/>
    </source>
</evidence>
<dbReference type="Gene3D" id="3.30.559.10">
    <property type="entry name" value="Chloramphenicol acetyltransferase-like domain"/>
    <property type="match status" value="1"/>
</dbReference>
<dbReference type="Proteomes" id="UP001596484">
    <property type="component" value="Unassembled WGS sequence"/>
</dbReference>
<feature type="non-terminal residue" evidence="2">
    <location>
        <position position="277"/>
    </location>
</feature>
<dbReference type="SUPFAM" id="SSF52777">
    <property type="entry name" value="CoA-dependent acyltransferases"/>
    <property type="match status" value="2"/>
</dbReference>
<reference evidence="3" key="1">
    <citation type="journal article" date="2019" name="Int. J. Syst. Evol. Microbiol.">
        <title>The Global Catalogue of Microorganisms (GCM) 10K type strain sequencing project: providing services to taxonomists for standard genome sequencing and annotation.</title>
        <authorList>
            <consortium name="The Broad Institute Genomics Platform"/>
            <consortium name="The Broad Institute Genome Sequencing Center for Infectious Disease"/>
            <person name="Wu L."/>
            <person name="Ma J."/>
        </authorList>
    </citation>
    <scope>NUCLEOTIDE SEQUENCE [LARGE SCALE GENOMIC DNA]</scope>
    <source>
        <strain evidence="3">ICMP 19430</strain>
    </source>
</reference>
<accession>A0ABW2S0G2</accession>
<comment type="caution">
    <text evidence="2">The sequence shown here is derived from an EMBL/GenBank/DDBJ whole genome shotgun (WGS) entry which is preliminary data.</text>
</comment>
<dbReference type="InterPro" id="IPR023213">
    <property type="entry name" value="CAT-like_dom_sf"/>
</dbReference>
<dbReference type="PANTHER" id="PTHR45398:SF1">
    <property type="entry name" value="ENZYME, PUTATIVE (JCVI)-RELATED"/>
    <property type="match status" value="1"/>
</dbReference>
<dbReference type="Pfam" id="PF00668">
    <property type="entry name" value="Condensation"/>
    <property type="match status" value="1"/>
</dbReference>
<gene>
    <name evidence="2" type="ORF">ACFQS9_16995</name>
</gene>
<dbReference type="Gene3D" id="3.30.559.30">
    <property type="entry name" value="Nonribosomal peptide synthetase, condensation domain"/>
    <property type="match status" value="1"/>
</dbReference>
<keyword evidence="3" id="KW-1185">Reference proteome</keyword>
<organism evidence="2 3">
    <name type="scientific">Rhodococcus daqingensis</name>
    <dbReference type="NCBI Taxonomy" id="2479363"/>
    <lineage>
        <taxon>Bacteria</taxon>
        <taxon>Bacillati</taxon>
        <taxon>Actinomycetota</taxon>
        <taxon>Actinomycetes</taxon>
        <taxon>Mycobacteriales</taxon>
        <taxon>Nocardiaceae</taxon>
        <taxon>Rhodococcus</taxon>
    </lineage>
</organism>